<dbReference type="OrthoDB" id="1041001at2759"/>
<dbReference type="EMBL" id="JACEFO010001601">
    <property type="protein sequence ID" value="KAF8733314.1"/>
    <property type="molecule type" value="Genomic_DNA"/>
</dbReference>
<dbReference type="InterPro" id="IPR036047">
    <property type="entry name" value="F-box-like_dom_sf"/>
</dbReference>
<organism evidence="2 3">
    <name type="scientific">Digitaria exilis</name>
    <dbReference type="NCBI Taxonomy" id="1010633"/>
    <lineage>
        <taxon>Eukaryota</taxon>
        <taxon>Viridiplantae</taxon>
        <taxon>Streptophyta</taxon>
        <taxon>Embryophyta</taxon>
        <taxon>Tracheophyta</taxon>
        <taxon>Spermatophyta</taxon>
        <taxon>Magnoliopsida</taxon>
        <taxon>Liliopsida</taxon>
        <taxon>Poales</taxon>
        <taxon>Poaceae</taxon>
        <taxon>PACMAD clade</taxon>
        <taxon>Panicoideae</taxon>
        <taxon>Panicodae</taxon>
        <taxon>Paniceae</taxon>
        <taxon>Anthephorinae</taxon>
        <taxon>Digitaria</taxon>
    </lineage>
</organism>
<feature type="region of interest" description="Disordered" evidence="1">
    <location>
        <begin position="1"/>
        <end position="25"/>
    </location>
</feature>
<sequence>MPNRSGQQGADPLPPPHMGEDRRRRSGEDLISGLRDELLHGILVRLRCARSAERTSVLSRRWRHVWSHMPELLLDKSPDTVDGALAGYLAPALGRLAISLRADPNDRVLAERAAPWLRFAAERVAGELRICYVLPRPLDLVLPMEKADFELPVCGGVQRITLSLGVAWQLRLRPGGLFSALSELNIHRAHIEAITLCPRLSDLNLNVTLIAASNVTIRSDSLRSLRFTVLNTQQLELFVPRLEKLALSPSIGAHISAPKLAQLVFLFANVYDPRNHHFLDVGRALPPPLLSFAELELQTPAD</sequence>
<dbReference type="PANTHER" id="PTHR34709">
    <property type="entry name" value="OS10G0396666 PROTEIN"/>
    <property type="match status" value="1"/>
</dbReference>
<evidence type="ECO:0000313" key="2">
    <source>
        <dbReference type="EMBL" id="KAF8733314.1"/>
    </source>
</evidence>
<dbReference type="SUPFAM" id="SSF81383">
    <property type="entry name" value="F-box domain"/>
    <property type="match status" value="1"/>
</dbReference>
<proteinExistence type="predicted"/>
<keyword evidence="3" id="KW-1185">Reference proteome</keyword>
<dbReference type="AlphaFoldDB" id="A0A835KIH7"/>
<evidence type="ECO:0008006" key="4">
    <source>
        <dbReference type="Google" id="ProtNLM"/>
    </source>
</evidence>
<name>A0A835KIH7_9POAL</name>
<protein>
    <recommendedName>
        <fullName evidence="4">F-box domain-containing protein</fullName>
    </recommendedName>
</protein>
<evidence type="ECO:0000256" key="1">
    <source>
        <dbReference type="SAM" id="MobiDB-lite"/>
    </source>
</evidence>
<comment type="caution">
    <text evidence="2">The sequence shown here is derived from an EMBL/GenBank/DDBJ whole genome shotgun (WGS) entry which is preliminary data.</text>
</comment>
<dbReference type="InterPro" id="IPR055312">
    <property type="entry name" value="FBL15-like"/>
</dbReference>
<reference evidence="2" key="1">
    <citation type="submission" date="2020-07" db="EMBL/GenBank/DDBJ databases">
        <title>Genome sequence and genetic diversity analysis of an under-domesticated orphan crop, white fonio (Digitaria exilis).</title>
        <authorList>
            <person name="Bennetzen J.L."/>
            <person name="Chen S."/>
            <person name="Ma X."/>
            <person name="Wang X."/>
            <person name="Yssel A.E.J."/>
            <person name="Chaluvadi S.R."/>
            <person name="Johnson M."/>
            <person name="Gangashetty P."/>
            <person name="Hamidou F."/>
            <person name="Sanogo M.D."/>
            <person name="Zwaenepoel A."/>
            <person name="Wallace J."/>
            <person name="Van De Peer Y."/>
            <person name="Van Deynze A."/>
        </authorList>
    </citation>
    <scope>NUCLEOTIDE SEQUENCE</scope>
    <source>
        <tissue evidence="2">Leaves</tissue>
    </source>
</reference>
<evidence type="ECO:0000313" key="3">
    <source>
        <dbReference type="Proteomes" id="UP000636709"/>
    </source>
</evidence>
<gene>
    <name evidence="2" type="ORF">HU200_014918</name>
</gene>
<dbReference type="Gramene" id="DexiUA01G0024600.1">
    <property type="protein sequence ID" value="DexiUA01G0024600.1:cds"/>
    <property type="gene ID" value="DexiUA01G0024600"/>
</dbReference>
<accession>A0A835KIH7</accession>
<dbReference type="Proteomes" id="UP000636709">
    <property type="component" value="Unassembled WGS sequence"/>
</dbReference>
<dbReference type="PANTHER" id="PTHR34709:SF68">
    <property type="entry name" value="OS07G0550432 PROTEIN"/>
    <property type="match status" value="1"/>
</dbReference>